<feature type="region of interest" description="Disordered" evidence="1">
    <location>
        <begin position="1"/>
        <end position="59"/>
    </location>
</feature>
<sequence length="142" mass="16268">MSHKHKYPGMSHKDKYSTCSKQQNRNSSPKQKNTCMKKTHPSNDTCKGKGAKKTSSAKAGKSLIPEDLLMKKRFLNSETLMQIRTRLRGFCFLMIDISGLKIYGQEMVVIEGWKANWYCPIIVFQVQGFLDMLQADEFKVPT</sequence>
<evidence type="ECO:0000313" key="2">
    <source>
        <dbReference type="EMBL" id="KAA1137899.1"/>
    </source>
</evidence>
<proteinExistence type="predicted"/>
<accession>A0A5B0SKM1</accession>
<feature type="compositionally biased region" description="Polar residues" evidence="1">
    <location>
        <begin position="17"/>
        <end position="34"/>
    </location>
</feature>
<comment type="caution">
    <text evidence="2">The sequence shown here is derived from an EMBL/GenBank/DDBJ whole genome shotgun (WGS) entry which is preliminary data.</text>
</comment>
<reference evidence="2 3" key="1">
    <citation type="submission" date="2019-05" db="EMBL/GenBank/DDBJ databases">
        <title>Emergence of the Ug99 lineage of the wheat stem rust pathogen through somatic hybridization.</title>
        <authorList>
            <person name="Li F."/>
            <person name="Upadhyaya N.M."/>
            <person name="Sperschneider J."/>
            <person name="Matny O."/>
            <person name="Nguyen-Phuc H."/>
            <person name="Mago R."/>
            <person name="Raley C."/>
            <person name="Miller M.E."/>
            <person name="Silverstein K.A.T."/>
            <person name="Henningsen E."/>
            <person name="Hirsch C.D."/>
            <person name="Visser B."/>
            <person name="Pretorius Z.A."/>
            <person name="Steffenson B.J."/>
            <person name="Schwessinger B."/>
            <person name="Dodds P.N."/>
            <person name="Figueroa M."/>
        </authorList>
    </citation>
    <scope>NUCLEOTIDE SEQUENCE [LARGE SCALE GENOMIC DNA]</scope>
    <source>
        <strain evidence="2 3">Ug99</strain>
    </source>
</reference>
<protein>
    <submittedName>
        <fullName evidence="2">Uncharacterized protein</fullName>
    </submittedName>
</protein>
<dbReference type="EMBL" id="VDEP01000005">
    <property type="protein sequence ID" value="KAA1137899.1"/>
    <property type="molecule type" value="Genomic_DNA"/>
</dbReference>
<gene>
    <name evidence="2" type="ORF">PGTUg99_028701</name>
</gene>
<organism evidence="2 3">
    <name type="scientific">Puccinia graminis f. sp. tritici</name>
    <dbReference type="NCBI Taxonomy" id="56615"/>
    <lineage>
        <taxon>Eukaryota</taxon>
        <taxon>Fungi</taxon>
        <taxon>Dikarya</taxon>
        <taxon>Basidiomycota</taxon>
        <taxon>Pucciniomycotina</taxon>
        <taxon>Pucciniomycetes</taxon>
        <taxon>Pucciniales</taxon>
        <taxon>Pucciniaceae</taxon>
        <taxon>Puccinia</taxon>
    </lineage>
</organism>
<dbReference type="Proteomes" id="UP000325313">
    <property type="component" value="Unassembled WGS sequence"/>
</dbReference>
<dbReference type="AlphaFoldDB" id="A0A5B0SKM1"/>
<name>A0A5B0SKM1_PUCGR</name>
<evidence type="ECO:0000256" key="1">
    <source>
        <dbReference type="SAM" id="MobiDB-lite"/>
    </source>
</evidence>
<evidence type="ECO:0000313" key="3">
    <source>
        <dbReference type="Proteomes" id="UP000325313"/>
    </source>
</evidence>